<keyword evidence="1" id="KW-0805">Transcription regulation</keyword>
<dbReference type="InterPro" id="IPR014710">
    <property type="entry name" value="RmlC-like_jellyroll"/>
</dbReference>
<dbReference type="Gene3D" id="1.10.10.10">
    <property type="entry name" value="Winged helix-like DNA-binding domain superfamily/Winged helix DNA-binding domain"/>
    <property type="match status" value="1"/>
</dbReference>
<evidence type="ECO:0000256" key="1">
    <source>
        <dbReference type="ARBA" id="ARBA00023015"/>
    </source>
</evidence>
<protein>
    <submittedName>
        <fullName evidence="7">Helix-turn-helix domain-containing protein</fullName>
    </submittedName>
</protein>
<evidence type="ECO:0000256" key="3">
    <source>
        <dbReference type="ARBA" id="ARBA00023163"/>
    </source>
</evidence>
<feature type="domain" description="Cyclic nucleotide-binding" evidence="5">
    <location>
        <begin position="42"/>
        <end position="138"/>
    </location>
</feature>
<dbReference type="PRINTS" id="PR00034">
    <property type="entry name" value="HTHCRP"/>
</dbReference>
<dbReference type="CDD" id="cd00038">
    <property type="entry name" value="CAP_ED"/>
    <property type="match status" value="1"/>
</dbReference>
<dbReference type="PROSITE" id="PS50042">
    <property type="entry name" value="CNMP_BINDING_3"/>
    <property type="match status" value="1"/>
</dbReference>
<dbReference type="Pfam" id="PF13545">
    <property type="entry name" value="HTH_Crp_2"/>
    <property type="match status" value="1"/>
</dbReference>
<dbReference type="PANTHER" id="PTHR24567:SF75">
    <property type="entry name" value="FUMARATE AND NITRATE REDUCTION REGULATORY PROTEIN"/>
    <property type="match status" value="1"/>
</dbReference>
<dbReference type="InterPro" id="IPR036390">
    <property type="entry name" value="WH_DNA-bd_sf"/>
</dbReference>
<dbReference type="CDD" id="cd00092">
    <property type="entry name" value="HTH_CRP"/>
    <property type="match status" value="1"/>
</dbReference>
<evidence type="ECO:0000256" key="4">
    <source>
        <dbReference type="SAM" id="MobiDB-lite"/>
    </source>
</evidence>
<dbReference type="EMBL" id="JALKCH010000001">
    <property type="protein sequence ID" value="MCK0195314.1"/>
    <property type="molecule type" value="Genomic_DNA"/>
</dbReference>
<dbReference type="SMART" id="SM00419">
    <property type="entry name" value="HTH_CRP"/>
    <property type="match status" value="1"/>
</dbReference>
<gene>
    <name evidence="7" type="ORF">MWN34_00125</name>
</gene>
<dbReference type="Proteomes" id="UP001203284">
    <property type="component" value="Unassembled WGS sequence"/>
</dbReference>
<evidence type="ECO:0000259" key="6">
    <source>
        <dbReference type="PROSITE" id="PS51063"/>
    </source>
</evidence>
<dbReference type="RefSeq" id="WP_247025606.1">
    <property type="nucleotide sequence ID" value="NZ_JALKCH010000001.1"/>
</dbReference>
<comment type="caution">
    <text evidence="7">The sequence shown here is derived from an EMBL/GenBank/DDBJ whole genome shotgun (WGS) entry which is preliminary data.</text>
</comment>
<dbReference type="InterPro" id="IPR050397">
    <property type="entry name" value="Env_Response_Regulators"/>
</dbReference>
<dbReference type="InterPro" id="IPR036388">
    <property type="entry name" value="WH-like_DNA-bd_sf"/>
</dbReference>
<accession>A0ABT0D5U2</accession>
<reference evidence="7 8" key="1">
    <citation type="submission" date="2022-04" db="EMBL/GenBank/DDBJ databases">
        <authorList>
            <person name="Grouzdev D.S."/>
            <person name="Pantiukh K.S."/>
            <person name="Krutkina M.S."/>
        </authorList>
    </citation>
    <scope>NUCLEOTIDE SEQUENCE [LARGE SCALE GENOMIC DNA]</scope>
    <source>
        <strain evidence="7 8">6x-1</strain>
    </source>
</reference>
<dbReference type="PANTHER" id="PTHR24567">
    <property type="entry name" value="CRP FAMILY TRANSCRIPTIONAL REGULATORY PROTEIN"/>
    <property type="match status" value="1"/>
</dbReference>
<evidence type="ECO:0000313" key="7">
    <source>
        <dbReference type="EMBL" id="MCK0195314.1"/>
    </source>
</evidence>
<evidence type="ECO:0000259" key="5">
    <source>
        <dbReference type="PROSITE" id="PS50042"/>
    </source>
</evidence>
<dbReference type="InterPro" id="IPR018335">
    <property type="entry name" value="Tscrpt_reg_HTH_Crp-type_CS"/>
</dbReference>
<keyword evidence="3" id="KW-0804">Transcription</keyword>
<evidence type="ECO:0000256" key="2">
    <source>
        <dbReference type="ARBA" id="ARBA00023125"/>
    </source>
</evidence>
<keyword evidence="2" id="KW-0238">DNA-binding</keyword>
<dbReference type="PROSITE" id="PS00042">
    <property type="entry name" value="HTH_CRP_1"/>
    <property type="match status" value="1"/>
</dbReference>
<dbReference type="InterPro" id="IPR000595">
    <property type="entry name" value="cNMP-bd_dom"/>
</dbReference>
<evidence type="ECO:0000313" key="8">
    <source>
        <dbReference type="Proteomes" id="UP001203284"/>
    </source>
</evidence>
<dbReference type="Pfam" id="PF00027">
    <property type="entry name" value="cNMP_binding"/>
    <property type="match status" value="1"/>
</dbReference>
<dbReference type="SMART" id="SM00100">
    <property type="entry name" value="cNMP"/>
    <property type="match status" value="1"/>
</dbReference>
<dbReference type="Gene3D" id="2.60.120.10">
    <property type="entry name" value="Jelly Rolls"/>
    <property type="match status" value="1"/>
</dbReference>
<feature type="region of interest" description="Disordered" evidence="4">
    <location>
        <begin position="1"/>
        <end position="21"/>
    </location>
</feature>
<dbReference type="InterPro" id="IPR018490">
    <property type="entry name" value="cNMP-bd_dom_sf"/>
</dbReference>
<dbReference type="InterPro" id="IPR012318">
    <property type="entry name" value="HTH_CRP"/>
</dbReference>
<keyword evidence="8" id="KW-1185">Reference proteome</keyword>
<organism evidence="7 8">
    <name type="scientific">Ancylobacter crimeensis</name>
    <dbReference type="NCBI Taxonomy" id="2579147"/>
    <lineage>
        <taxon>Bacteria</taxon>
        <taxon>Pseudomonadati</taxon>
        <taxon>Pseudomonadota</taxon>
        <taxon>Alphaproteobacteria</taxon>
        <taxon>Hyphomicrobiales</taxon>
        <taxon>Xanthobacteraceae</taxon>
        <taxon>Ancylobacter</taxon>
    </lineage>
</organism>
<dbReference type="SUPFAM" id="SSF51206">
    <property type="entry name" value="cAMP-binding domain-like"/>
    <property type="match status" value="1"/>
</dbReference>
<proteinExistence type="predicted"/>
<feature type="domain" description="HTH crp-type" evidence="6">
    <location>
        <begin position="152"/>
        <end position="225"/>
    </location>
</feature>
<dbReference type="PROSITE" id="PS51063">
    <property type="entry name" value="HTH_CRP_2"/>
    <property type="match status" value="1"/>
</dbReference>
<dbReference type="SUPFAM" id="SSF46785">
    <property type="entry name" value="Winged helix' DNA-binding domain"/>
    <property type="match status" value="1"/>
</dbReference>
<name>A0ABT0D5U2_9HYPH</name>
<sequence length="258" mass="28633">MYIESALSNHEPALRRETPESLAAEGAPSLSSLFARQPVERFEAGAAVFWEGDTAAHVFEVVDGVLRVFRMMNDGRRVITGFLYPGDLVGVSLERHYLYTAEAVTPVKLRRFARNRFQSEIHSSPELRPQLFAQLCDEMAAAQDQMVLLARKTAEERVASFLLVSARRLKSVAGAPLVEIPMTRLDMADYLGLTIETVSRTMTRLTQRGVIEPNGRHTILVRKLRTLAVLAGECDEDDSSGETGVPEAGAVRRAVWPH</sequence>